<gene>
    <name evidence="2" type="ORF">HNR32_001471</name>
</gene>
<dbReference type="PANTHER" id="PTHR43745:SF2">
    <property type="entry name" value="NITROREDUCTASE MJ1384-RELATED"/>
    <property type="match status" value="1"/>
</dbReference>
<reference evidence="2 3" key="1">
    <citation type="submission" date="2020-08" db="EMBL/GenBank/DDBJ databases">
        <title>Genomic Encyclopedia of Type Strains, Phase IV (KMG-IV): sequencing the most valuable type-strain genomes for metagenomic binning, comparative biology and taxonomic classification.</title>
        <authorList>
            <person name="Goeker M."/>
        </authorList>
    </citation>
    <scope>NUCLEOTIDE SEQUENCE [LARGE SCALE GENOMIC DNA]</scope>
    <source>
        <strain evidence="2 3">DSM 24661</strain>
    </source>
</reference>
<comment type="caution">
    <text evidence="2">The sequence shown here is derived from an EMBL/GenBank/DDBJ whole genome shotgun (WGS) entry which is preliminary data.</text>
</comment>
<dbReference type="InterPro" id="IPR000415">
    <property type="entry name" value="Nitroreductase-like"/>
</dbReference>
<dbReference type="NCBIfam" id="TIGR03605">
    <property type="entry name" value="antibiot_sagB"/>
    <property type="match status" value="1"/>
</dbReference>
<feature type="domain" description="Nitroreductase" evidence="1">
    <location>
        <begin position="61"/>
        <end position="236"/>
    </location>
</feature>
<dbReference type="CDD" id="cd02142">
    <property type="entry name" value="McbC_SagB-like_oxidoreductase"/>
    <property type="match status" value="1"/>
</dbReference>
<dbReference type="InterPro" id="IPR029479">
    <property type="entry name" value="Nitroreductase"/>
</dbReference>
<dbReference type="InterPro" id="IPR020051">
    <property type="entry name" value="SagB-type_dehydrogenase"/>
</dbReference>
<dbReference type="Proteomes" id="UP000559117">
    <property type="component" value="Unassembled WGS sequence"/>
</dbReference>
<proteinExistence type="predicted"/>
<evidence type="ECO:0000313" key="2">
    <source>
        <dbReference type="EMBL" id="MBB5336323.1"/>
    </source>
</evidence>
<name>A0A840UTN5_9FIRM</name>
<organism evidence="2 3">
    <name type="scientific">Pectinatus brassicae</name>
    <dbReference type="NCBI Taxonomy" id="862415"/>
    <lineage>
        <taxon>Bacteria</taxon>
        <taxon>Bacillati</taxon>
        <taxon>Bacillota</taxon>
        <taxon>Negativicutes</taxon>
        <taxon>Selenomonadales</taxon>
        <taxon>Selenomonadaceae</taxon>
        <taxon>Pectinatus</taxon>
    </lineage>
</organism>
<dbReference type="PANTHER" id="PTHR43745">
    <property type="entry name" value="NITROREDUCTASE MJ1384-RELATED"/>
    <property type="match status" value="1"/>
</dbReference>
<dbReference type="AlphaFoldDB" id="A0A840UTN5"/>
<dbReference type="InterPro" id="IPR052544">
    <property type="entry name" value="Bacteriocin_Proc_Enz"/>
</dbReference>
<protein>
    <submittedName>
        <fullName evidence="2">SagB-type dehydrogenase family enzyme</fullName>
    </submittedName>
</protein>
<evidence type="ECO:0000259" key="1">
    <source>
        <dbReference type="Pfam" id="PF00881"/>
    </source>
</evidence>
<accession>A0A840UTN5</accession>
<dbReference type="GO" id="GO:0016491">
    <property type="term" value="F:oxidoreductase activity"/>
    <property type="evidence" value="ECO:0007669"/>
    <property type="project" value="InterPro"/>
</dbReference>
<evidence type="ECO:0000313" key="3">
    <source>
        <dbReference type="Proteomes" id="UP000559117"/>
    </source>
</evidence>
<dbReference type="Gene3D" id="3.40.109.10">
    <property type="entry name" value="NADH Oxidase"/>
    <property type="match status" value="1"/>
</dbReference>
<dbReference type="EMBL" id="JACHFH010000016">
    <property type="protein sequence ID" value="MBB5336323.1"/>
    <property type="molecule type" value="Genomic_DNA"/>
</dbReference>
<dbReference type="SUPFAM" id="SSF55469">
    <property type="entry name" value="FMN-dependent nitroreductase-like"/>
    <property type="match status" value="1"/>
</dbReference>
<dbReference type="Pfam" id="PF00881">
    <property type="entry name" value="Nitroreductase"/>
    <property type="match status" value="1"/>
</dbReference>
<sequence>MNRAAQEFLQESSWESGQTVEKINKPNVQLSFDRSKKMIILPEPELLQDHEVNFLELIELRSTLRQYSDIPLSLKELSYLLWCSQGVKAANENMTLRTVPSAGACHSLETYIIMNNVEGLEAGMYRFLAIEHALIPLEINKDDIIGCFSTFRVVENSAVSFLWSTVIERLSYKFGSRAYRYAFLDAGHVCENLYLAAQTIEAGVCPLGAFADKKINSLMNFVEEKQFMIYGAAVGKI</sequence>
<keyword evidence="3" id="KW-1185">Reference proteome</keyword>
<dbReference type="RefSeq" id="WP_183861156.1">
    <property type="nucleotide sequence ID" value="NZ_JACHFH010000016.1"/>
</dbReference>